<dbReference type="EMBL" id="BPLQ01007676">
    <property type="protein sequence ID" value="GIY31511.1"/>
    <property type="molecule type" value="Genomic_DNA"/>
</dbReference>
<accession>A0AAV4SFK1</accession>
<sequence>MRPARAEKEKNESYNLGPVSACSIPRLDHALFREGNPPTPPPPPTFPLRNPNDDRVVSAGLSERQIRNLFSDAAIEKVVGLV</sequence>
<reference evidence="1 2" key="1">
    <citation type="submission" date="2021-06" db="EMBL/GenBank/DDBJ databases">
        <title>Caerostris darwini draft genome.</title>
        <authorList>
            <person name="Kono N."/>
            <person name="Arakawa K."/>
        </authorList>
    </citation>
    <scope>NUCLEOTIDE SEQUENCE [LARGE SCALE GENOMIC DNA]</scope>
</reference>
<evidence type="ECO:0000313" key="2">
    <source>
        <dbReference type="Proteomes" id="UP001054837"/>
    </source>
</evidence>
<organism evidence="1 2">
    <name type="scientific">Caerostris darwini</name>
    <dbReference type="NCBI Taxonomy" id="1538125"/>
    <lineage>
        <taxon>Eukaryota</taxon>
        <taxon>Metazoa</taxon>
        <taxon>Ecdysozoa</taxon>
        <taxon>Arthropoda</taxon>
        <taxon>Chelicerata</taxon>
        <taxon>Arachnida</taxon>
        <taxon>Araneae</taxon>
        <taxon>Araneomorphae</taxon>
        <taxon>Entelegynae</taxon>
        <taxon>Araneoidea</taxon>
        <taxon>Araneidae</taxon>
        <taxon>Caerostris</taxon>
    </lineage>
</organism>
<dbReference type="AlphaFoldDB" id="A0AAV4SFK1"/>
<dbReference type="Proteomes" id="UP001054837">
    <property type="component" value="Unassembled WGS sequence"/>
</dbReference>
<gene>
    <name evidence="1" type="ORF">CDAR_78371</name>
</gene>
<name>A0AAV4SFK1_9ARAC</name>
<proteinExistence type="predicted"/>
<keyword evidence="2" id="KW-1185">Reference proteome</keyword>
<protein>
    <submittedName>
        <fullName evidence="1">Uncharacterized protein</fullName>
    </submittedName>
</protein>
<comment type="caution">
    <text evidence="1">The sequence shown here is derived from an EMBL/GenBank/DDBJ whole genome shotgun (WGS) entry which is preliminary data.</text>
</comment>
<evidence type="ECO:0000313" key="1">
    <source>
        <dbReference type="EMBL" id="GIY31511.1"/>
    </source>
</evidence>